<gene>
    <name evidence="2" type="ORF">QVD17_01272</name>
</gene>
<accession>A0AAD8LBU2</accession>
<dbReference type="EMBL" id="JAUHHV010000001">
    <property type="protein sequence ID" value="KAK1435507.1"/>
    <property type="molecule type" value="Genomic_DNA"/>
</dbReference>
<evidence type="ECO:0000256" key="1">
    <source>
        <dbReference type="SAM" id="MobiDB-lite"/>
    </source>
</evidence>
<feature type="compositionally biased region" description="Polar residues" evidence="1">
    <location>
        <begin position="78"/>
        <end position="89"/>
    </location>
</feature>
<name>A0AAD8LBU2_TARER</name>
<organism evidence="2 3">
    <name type="scientific">Tagetes erecta</name>
    <name type="common">African marigold</name>
    <dbReference type="NCBI Taxonomy" id="13708"/>
    <lineage>
        <taxon>Eukaryota</taxon>
        <taxon>Viridiplantae</taxon>
        <taxon>Streptophyta</taxon>
        <taxon>Embryophyta</taxon>
        <taxon>Tracheophyta</taxon>
        <taxon>Spermatophyta</taxon>
        <taxon>Magnoliopsida</taxon>
        <taxon>eudicotyledons</taxon>
        <taxon>Gunneridae</taxon>
        <taxon>Pentapetalae</taxon>
        <taxon>asterids</taxon>
        <taxon>campanulids</taxon>
        <taxon>Asterales</taxon>
        <taxon>Asteraceae</taxon>
        <taxon>Asteroideae</taxon>
        <taxon>Heliantheae alliance</taxon>
        <taxon>Tageteae</taxon>
        <taxon>Tagetes</taxon>
    </lineage>
</organism>
<feature type="region of interest" description="Disordered" evidence="1">
    <location>
        <begin position="78"/>
        <end position="99"/>
    </location>
</feature>
<keyword evidence="3" id="KW-1185">Reference proteome</keyword>
<reference evidence="2" key="1">
    <citation type="journal article" date="2023" name="bioRxiv">
        <title>Improved chromosome-level genome assembly for marigold (Tagetes erecta).</title>
        <authorList>
            <person name="Jiang F."/>
            <person name="Yuan L."/>
            <person name="Wang S."/>
            <person name="Wang H."/>
            <person name="Xu D."/>
            <person name="Wang A."/>
            <person name="Fan W."/>
        </authorList>
    </citation>
    <scope>NUCLEOTIDE SEQUENCE</scope>
    <source>
        <strain evidence="2">WSJ</strain>
        <tissue evidence="2">Leaf</tissue>
    </source>
</reference>
<sequence>MPTTSSSATTSLSSLYNRIPLWLKILLSLLFSSIPHISLSKTHFLSLKLTSSVFNRFFHFSNRHIFFLDLFSTSRILTGSSPENLSPPKSVSAYRRATM</sequence>
<proteinExistence type="predicted"/>
<evidence type="ECO:0000313" key="2">
    <source>
        <dbReference type="EMBL" id="KAK1435507.1"/>
    </source>
</evidence>
<comment type="caution">
    <text evidence="2">The sequence shown here is derived from an EMBL/GenBank/DDBJ whole genome shotgun (WGS) entry which is preliminary data.</text>
</comment>
<evidence type="ECO:0000313" key="3">
    <source>
        <dbReference type="Proteomes" id="UP001229421"/>
    </source>
</evidence>
<protein>
    <submittedName>
        <fullName evidence="2">Uncharacterized protein</fullName>
    </submittedName>
</protein>
<dbReference type="Proteomes" id="UP001229421">
    <property type="component" value="Unassembled WGS sequence"/>
</dbReference>
<dbReference type="AlphaFoldDB" id="A0AAD8LBU2"/>